<evidence type="ECO:0008006" key="3">
    <source>
        <dbReference type="Google" id="ProtNLM"/>
    </source>
</evidence>
<evidence type="ECO:0000313" key="1">
    <source>
        <dbReference type="EMBL" id="EMA56095.1"/>
    </source>
</evidence>
<dbReference type="Pfam" id="PF09997">
    <property type="entry name" value="DUF2238"/>
    <property type="match status" value="1"/>
</dbReference>
<dbReference type="AlphaFoldDB" id="M0NHH5"/>
<dbReference type="PATRIC" id="fig|1227457.3.peg.755"/>
<dbReference type="InterPro" id="IPR014509">
    <property type="entry name" value="YjdF-like"/>
</dbReference>
<organism evidence="1 2">
    <name type="scientific">Halococcus thailandensis JCM 13552</name>
    <dbReference type="NCBI Taxonomy" id="1227457"/>
    <lineage>
        <taxon>Archaea</taxon>
        <taxon>Methanobacteriati</taxon>
        <taxon>Methanobacteriota</taxon>
        <taxon>Stenosarchaea group</taxon>
        <taxon>Halobacteria</taxon>
        <taxon>Halobacteriales</taxon>
        <taxon>Halococcaceae</taxon>
        <taxon>Halococcus</taxon>
    </lineage>
</organism>
<keyword evidence="2" id="KW-1185">Reference proteome</keyword>
<sequence>MKKFDRCIRYTILAVLSIGIRQRNWGAVVNAIVAIVGTYLPEIVEKRADMELLPWQQTYARMAMAAHSVGMIGPYEDTWWWDHLTHTHSATLLAGAVHVLSRRRGKDPRLRVLTAVGCAGVLWEIVEYAVHRTAARFDLEPILVPYGKRDTVLDLCFDAVGALLVVAFGDSLLENLVPQRDQPTRDEQARRGSDDS</sequence>
<comment type="caution">
    <text evidence="1">The sequence shown here is derived from an EMBL/GenBank/DDBJ whole genome shotgun (WGS) entry which is preliminary data.</text>
</comment>
<proteinExistence type="predicted"/>
<gene>
    <name evidence="1" type="ORF">C451_04186</name>
</gene>
<dbReference type="STRING" id="1227457.C451_04186"/>
<dbReference type="EMBL" id="AOMF01000093">
    <property type="protein sequence ID" value="EMA56095.1"/>
    <property type="molecule type" value="Genomic_DNA"/>
</dbReference>
<name>M0NHH5_9EURY</name>
<reference evidence="1 2" key="1">
    <citation type="journal article" date="2014" name="PLoS Genet.">
        <title>Phylogenetically driven sequencing of extremely halophilic archaea reveals strategies for static and dynamic osmo-response.</title>
        <authorList>
            <person name="Becker E.A."/>
            <person name="Seitzer P.M."/>
            <person name="Tritt A."/>
            <person name="Larsen D."/>
            <person name="Krusor M."/>
            <person name="Yao A.I."/>
            <person name="Wu D."/>
            <person name="Madern D."/>
            <person name="Eisen J.A."/>
            <person name="Darling A.E."/>
            <person name="Facciotti M.T."/>
        </authorList>
    </citation>
    <scope>NUCLEOTIDE SEQUENCE [LARGE SCALE GENOMIC DNA]</scope>
    <source>
        <strain evidence="1 2">JCM 13552</strain>
    </source>
</reference>
<accession>M0NHH5</accession>
<protein>
    <recommendedName>
        <fullName evidence="3">DUF2238 domain-containing protein</fullName>
    </recommendedName>
</protein>
<evidence type="ECO:0000313" key="2">
    <source>
        <dbReference type="Proteomes" id="UP000011680"/>
    </source>
</evidence>
<dbReference type="eggNOG" id="arCOG04662">
    <property type="taxonomic scope" value="Archaea"/>
</dbReference>
<dbReference type="Proteomes" id="UP000011680">
    <property type="component" value="Unassembled WGS sequence"/>
</dbReference>